<evidence type="ECO:0000256" key="1">
    <source>
        <dbReference type="ARBA" id="ARBA00007689"/>
    </source>
</evidence>
<gene>
    <name evidence="3" type="ORF">EAV92_10520</name>
</gene>
<protein>
    <submittedName>
        <fullName evidence="3">GTP cyclohydrolase</fullName>
    </submittedName>
</protein>
<dbReference type="KEGG" id="coh:EAV92_10520"/>
<dbReference type="EMBL" id="CP033433">
    <property type="protein sequence ID" value="AYQ72958.1"/>
    <property type="molecule type" value="Genomic_DNA"/>
</dbReference>
<dbReference type="InterPro" id="IPR011008">
    <property type="entry name" value="Dimeric_a/b-barrel"/>
</dbReference>
<evidence type="ECO:0000313" key="4">
    <source>
        <dbReference type="Proteomes" id="UP000269097"/>
    </source>
</evidence>
<reference evidence="3 4" key="1">
    <citation type="submission" date="2018-10" db="EMBL/GenBank/DDBJ databases">
        <title>Genome Sequence of Cohnella sp.</title>
        <authorList>
            <person name="Srinivasan S."/>
            <person name="Kim M.K."/>
        </authorList>
    </citation>
    <scope>NUCLEOTIDE SEQUENCE [LARGE SCALE GENOMIC DNA]</scope>
    <source>
        <strain evidence="3 4">18JY8-7</strain>
    </source>
</reference>
<dbReference type="SUPFAM" id="SSF54909">
    <property type="entry name" value="Dimeric alpha+beta barrel"/>
    <property type="match status" value="1"/>
</dbReference>
<dbReference type="PANTHER" id="PTHR37828:SF1">
    <property type="entry name" value="YCII-RELATED DOMAIN-CONTAINING PROTEIN"/>
    <property type="match status" value="1"/>
</dbReference>
<evidence type="ECO:0000313" key="3">
    <source>
        <dbReference type="EMBL" id="AYQ72958.1"/>
    </source>
</evidence>
<dbReference type="Pfam" id="PF03795">
    <property type="entry name" value="YCII"/>
    <property type="match status" value="1"/>
</dbReference>
<organism evidence="3 4">
    <name type="scientific">Cohnella candidum</name>
    <dbReference type="NCBI Taxonomy" id="2674991"/>
    <lineage>
        <taxon>Bacteria</taxon>
        <taxon>Bacillati</taxon>
        <taxon>Bacillota</taxon>
        <taxon>Bacilli</taxon>
        <taxon>Bacillales</taxon>
        <taxon>Paenibacillaceae</taxon>
        <taxon>Cohnella</taxon>
    </lineage>
</organism>
<dbReference type="InterPro" id="IPR005545">
    <property type="entry name" value="YCII"/>
</dbReference>
<dbReference type="GO" id="GO:0016787">
    <property type="term" value="F:hydrolase activity"/>
    <property type="evidence" value="ECO:0007669"/>
    <property type="project" value="UniProtKB-KW"/>
</dbReference>
<evidence type="ECO:0000259" key="2">
    <source>
        <dbReference type="Pfam" id="PF03795"/>
    </source>
</evidence>
<comment type="similarity">
    <text evidence="1">Belongs to the YciI family.</text>
</comment>
<feature type="domain" description="YCII-related" evidence="2">
    <location>
        <begin position="1"/>
        <end position="81"/>
    </location>
</feature>
<dbReference type="Proteomes" id="UP000269097">
    <property type="component" value="Chromosome"/>
</dbReference>
<proteinExistence type="inferred from homology"/>
<accession>A0A3G3JXI4</accession>
<keyword evidence="4" id="KW-1185">Reference proteome</keyword>
<dbReference type="Gene3D" id="3.30.70.1060">
    <property type="entry name" value="Dimeric alpha+beta barrel"/>
    <property type="match status" value="1"/>
</dbReference>
<sequence>MFVISLKYKVPIQQVEHHLEAHRAFLEKYYANGHFLLSGRKVPRTGGLIVASGSDRDEIERIIAQDPFYVHQIADYEVTEFEPTQWDVRLDSMINSKE</sequence>
<name>A0A3G3JXI4_9BACL</name>
<keyword evidence="3" id="KW-0378">Hydrolase</keyword>
<dbReference type="AlphaFoldDB" id="A0A3G3JXI4"/>
<dbReference type="PANTHER" id="PTHR37828">
    <property type="entry name" value="GSR2449 PROTEIN"/>
    <property type="match status" value="1"/>
</dbReference>